<proteinExistence type="inferred from homology"/>
<comment type="similarity">
    <text evidence="2 11">Belongs to the SAICAR synthetase family.</text>
</comment>
<dbReference type="PROSITE" id="PS01058">
    <property type="entry name" value="SAICAR_SYNTHETASE_2"/>
    <property type="match status" value="1"/>
</dbReference>
<dbReference type="Gene3D" id="3.30.470.20">
    <property type="entry name" value="ATP-grasp fold, B domain"/>
    <property type="match status" value="1"/>
</dbReference>
<evidence type="ECO:0000256" key="4">
    <source>
        <dbReference type="ARBA" id="ARBA00016460"/>
    </source>
</evidence>
<evidence type="ECO:0000256" key="3">
    <source>
        <dbReference type="ARBA" id="ARBA00012217"/>
    </source>
</evidence>
<dbReference type="CDD" id="cd01414">
    <property type="entry name" value="SAICAR_synt_Sc"/>
    <property type="match status" value="1"/>
</dbReference>
<dbReference type="GO" id="GO:0005737">
    <property type="term" value="C:cytoplasm"/>
    <property type="evidence" value="ECO:0007669"/>
    <property type="project" value="TreeGrafter"/>
</dbReference>
<sequence>MSDLSTEARSPMPEARPVAETALPLPLYRRGKVRDVYEAGRNLLIVATDRISAFDHVLPTPVPDKGRVLTALSAFWFARTAHIVTNHLITWDPVDIARRAPGLDPAALPALAGRTMLVERCERIDVECVVRGYLTGSAWEEYRRSGSVAGLALPAGLRNGDALLEPIFTPATKAMSGHDENITYPGLVELVGTGAAGELRELSVRLYTFAATHAALCGLILADTKFEFGRRDGRLMLIDEALTPDSSRYWEGGSYPQSLQPFDKQYVRDYLNAIGWNHEPPAPALPAEVIAATRERYLETYRRLTGSDR</sequence>
<keyword evidence="5 11" id="KW-0436">Ligase</keyword>
<comment type="pathway">
    <text evidence="1 11">Purine metabolism; IMP biosynthesis via de novo pathway; 5-amino-1-(5-phospho-D-ribosyl)imidazole-4-carboxamide from 5-amino-1-(5-phospho-D-ribosyl)imidazole-4-carboxylate: step 1/2.</text>
</comment>
<dbReference type="PANTHER" id="PTHR43700:SF1">
    <property type="entry name" value="PHOSPHORIBOSYLAMINOIMIDAZOLE-SUCCINOCARBOXAMIDE SYNTHASE"/>
    <property type="match status" value="1"/>
</dbReference>
<dbReference type="PANTHER" id="PTHR43700">
    <property type="entry name" value="PHOSPHORIBOSYLAMINOIMIDAZOLE-SUCCINOCARBOXAMIDE SYNTHASE"/>
    <property type="match status" value="1"/>
</dbReference>
<protein>
    <recommendedName>
        <fullName evidence="4 11">Phosphoribosylaminoimidazole-succinocarboxamide synthase</fullName>
        <ecNumber evidence="3 11">6.3.2.6</ecNumber>
    </recommendedName>
    <alternativeName>
        <fullName evidence="9 11">SAICAR synthetase</fullName>
    </alternativeName>
</protein>
<evidence type="ECO:0000256" key="1">
    <source>
        <dbReference type="ARBA" id="ARBA00004672"/>
    </source>
</evidence>
<gene>
    <name evidence="11" type="primary">purC</name>
    <name evidence="13" type="ORF">E6G98_10425</name>
</gene>
<comment type="caution">
    <text evidence="13">The sequence shown here is derived from an EMBL/GenBank/DDBJ whole genome shotgun (WGS) entry which is preliminary data.</text>
</comment>
<dbReference type="Pfam" id="PF01259">
    <property type="entry name" value="SAICAR_synt"/>
    <property type="match status" value="1"/>
</dbReference>
<dbReference type="EMBL" id="VBAI01000167">
    <property type="protein sequence ID" value="TMJ09136.1"/>
    <property type="molecule type" value="Genomic_DNA"/>
</dbReference>
<evidence type="ECO:0000259" key="12">
    <source>
        <dbReference type="Pfam" id="PF01259"/>
    </source>
</evidence>
<keyword evidence="6 11" id="KW-0547">Nucleotide-binding</keyword>
<dbReference type="EC" id="6.3.2.6" evidence="3 11"/>
<evidence type="ECO:0000256" key="9">
    <source>
        <dbReference type="ARBA" id="ARBA00030409"/>
    </source>
</evidence>
<dbReference type="NCBIfam" id="NF010568">
    <property type="entry name" value="PRK13961.1"/>
    <property type="match status" value="1"/>
</dbReference>
<feature type="domain" description="SAICAR synthetase/ADE2 N-terminal" evidence="12">
    <location>
        <begin position="29"/>
        <end position="278"/>
    </location>
</feature>
<keyword evidence="8 11" id="KW-0067">ATP-binding</keyword>
<dbReference type="AlphaFoldDB" id="A0A537LMA4"/>
<dbReference type="NCBIfam" id="TIGR00081">
    <property type="entry name" value="purC"/>
    <property type="match status" value="1"/>
</dbReference>
<dbReference type="Proteomes" id="UP000315217">
    <property type="component" value="Unassembled WGS sequence"/>
</dbReference>
<organism evidence="13 14">
    <name type="scientific">Candidatus Segetimicrobium genomatis</name>
    <dbReference type="NCBI Taxonomy" id="2569760"/>
    <lineage>
        <taxon>Bacteria</taxon>
        <taxon>Bacillati</taxon>
        <taxon>Candidatus Sysuimicrobiota</taxon>
        <taxon>Candidatus Sysuimicrobiia</taxon>
        <taxon>Candidatus Sysuimicrobiales</taxon>
        <taxon>Candidatus Segetimicrobiaceae</taxon>
        <taxon>Candidatus Segetimicrobium</taxon>
    </lineage>
</organism>
<dbReference type="GO" id="GO:0005524">
    <property type="term" value="F:ATP binding"/>
    <property type="evidence" value="ECO:0007669"/>
    <property type="project" value="UniProtKB-KW"/>
</dbReference>
<dbReference type="GO" id="GO:0004639">
    <property type="term" value="F:phosphoribosylaminoimidazolesuccinocarboxamide synthase activity"/>
    <property type="evidence" value="ECO:0007669"/>
    <property type="project" value="UniProtKB-UniRule"/>
</dbReference>
<comment type="catalytic activity">
    <reaction evidence="10 11">
        <text>5-amino-1-(5-phospho-D-ribosyl)imidazole-4-carboxylate + L-aspartate + ATP = (2S)-2-[5-amino-1-(5-phospho-beta-D-ribosyl)imidazole-4-carboxamido]succinate + ADP + phosphate + 2 H(+)</text>
        <dbReference type="Rhea" id="RHEA:22628"/>
        <dbReference type="ChEBI" id="CHEBI:15378"/>
        <dbReference type="ChEBI" id="CHEBI:29991"/>
        <dbReference type="ChEBI" id="CHEBI:30616"/>
        <dbReference type="ChEBI" id="CHEBI:43474"/>
        <dbReference type="ChEBI" id="CHEBI:58443"/>
        <dbReference type="ChEBI" id="CHEBI:77657"/>
        <dbReference type="ChEBI" id="CHEBI:456216"/>
        <dbReference type="EC" id="6.3.2.6"/>
    </reaction>
</comment>
<evidence type="ECO:0000256" key="6">
    <source>
        <dbReference type="ARBA" id="ARBA00022741"/>
    </source>
</evidence>
<keyword evidence="7 11" id="KW-0658">Purine biosynthesis</keyword>
<dbReference type="SUPFAM" id="SSF56104">
    <property type="entry name" value="SAICAR synthase-like"/>
    <property type="match status" value="1"/>
</dbReference>
<evidence type="ECO:0000256" key="8">
    <source>
        <dbReference type="ARBA" id="ARBA00022840"/>
    </source>
</evidence>
<name>A0A537LMA4_9BACT</name>
<evidence type="ECO:0000256" key="11">
    <source>
        <dbReference type="HAMAP-Rule" id="MF_00137"/>
    </source>
</evidence>
<evidence type="ECO:0000256" key="2">
    <source>
        <dbReference type="ARBA" id="ARBA00010190"/>
    </source>
</evidence>
<evidence type="ECO:0000256" key="5">
    <source>
        <dbReference type="ARBA" id="ARBA00022598"/>
    </source>
</evidence>
<accession>A0A537LMA4</accession>
<evidence type="ECO:0000256" key="7">
    <source>
        <dbReference type="ARBA" id="ARBA00022755"/>
    </source>
</evidence>
<evidence type="ECO:0000256" key="10">
    <source>
        <dbReference type="ARBA" id="ARBA00048475"/>
    </source>
</evidence>
<reference evidence="13 14" key="1">
    <citation type="journal article" date="2019" name="Nat. Microbiol.">
        <title>Mediterranean grassland soil C-N compound turnover is dependent on rainfall and depth, and is mediated by genomically divergent microorganisms.</title>
        <authorList>
            <person name="Diamond S."/>
            <person name="Andeer P.F."/>
            <person name="Li Z."/>
            <person name="Crits-Christoph A."/>
            <person name="Burstein D."/>
            <person name="Anantharaman K."/>
            <person name="Lane K.R."/>
            <person name="Thomas B.C."/>
            <person name="Pan C."/>
            <person name="Northen T.R."/>
            <person name="Banfield J.F."/>
        </authorList>
    </citation>
    <scope>NUCLEOTIDE SEQUENCE [LARGE SCALE GENOMIC DNA]</scope>
    <source>
        <strain evidence="13">NP_1</strain>
    </source>
</reference>
<dbReference type="InterPro" id="IPR018236">
    <property type="entry name" value="SAICAR_synthetase_CS"/>
</dbReference>
<evidence type="ECO:0000313" key="13">
    <source>
        <dbReference type="EMBL" id="TMJ09136.1"/>
    </source>
</evidence>
<dbReference type="GO" id="GO:0006189">
    <property type="term" value="P:'de novo' IMP biosynthetic process"/>
    <property type="evidence" value="ECO:0007669"/>
    <property type="project" value="UniProtKB-UniRule"/>
</dbReference>
<dbReference type="HAMAP" id="MF_00137">
    <property type="entry name" value="SAICAR_synth"/>
    <property type="match status" value="1"/>
</dbReference>
<dbReference type="InterPro" id="IPR028923">
    <property type="entry name" value="SAICAR_synt/ADE2_N"/>
</dbReference>
<dbReference type="UniPathway" id="UPA00074">
    <property type="reaction ID" value="UER00131"/>
</dbReference>
<dbReference type="InterPro" id="IPR001636">
    <property type="entry name" value="SAICAR_synth"/>
</dbReference>
<dbReference type="Gene3D" id="3.30.200.20">
    <property type="entry name" value="Phosphorylase Kinase, domain 1"/>
    <property type="match status" value="1"/>
</dbReference>
<evidence type="ECO:0000313" key="14">
    <source>
        <dbReference type="Proteomes" id="UP000315217"/>
    </source>
</evidence>